<dbReference type="SMART" id="SM00478">
    <property type="entry name" value="ENDO3c"/>
    <property type="match status" value="1"/>
</dbReference>
<dbReference type="GO" id="GO:0006307">
    <property type="term" value="P:DNA alkylation repair"/>
    <property type="evidence" value="ECO:0007669"/>
    <property type="project" value="TreeGrafter"/>
</dbReference>
<reference evidence="7" key="2">
    <citation type="submission" date="2023-03" db="EMBL/GenBank/DDBJ databases">
        <authorList>
            <person name="Zhang Z."/>
        </authorList>
    </citation>
    <scope>NUCLEOTIDE SEQUENCE</scope>
    <source>
        <strain evidence="7">DSA</strain>
    </source>
</reference>
<dbReference type="GO" id="GO:0032993">
    <property type="term" value="C:protein-DNA complex"/>
    <property type="evidence" value="ECO:0007669"/>
    <property type="project" value="TreeGrafter"/>
</dbReference>
<gene>
    <name evidence="7" type="ORF">P6N53_11805</name>
</gene>
<dbReference type="SUPFAM" id="SSF48150">
    <property type="entry name" value="DNA-glycosylase"/>
    <property type="match status" value="1"/>
</dbReference>
<evidence type="ECO:0000313" key="7">
    <source>
        <dbReference type="EMBL" id="MDO7787905.1"/>
    </source>
</evidence>
<dbReference type="GO" id="GO:0005737">
    <property type="term" value="C:cytoplasm"/>
    <property type="evidence" value="ECO:0007669"/>
    <property type="project" value="TreeGrafter"/>
</dbReference>
<keyword evidence="8" id="KW-1185">Reference proteome</keyword>
<sequence length="214" mass="24127">MKDTLNFNNSNPAILALSTSDQGLGSLIKLIGSFNLPLRTDFFASLVRAIIGQQLSVKVAETIWDRLYKVCEEIKPEVLISMDDDVLRSVGLSKSKIIYIKDLSGKVLSKEIDFMEIQSLDDQQIIEVLTSVKGIGRWTAQMFLIFSLGRPDVFAVDDLGLQRAIKWLYDLEQSPGKAAMKTFGDRWRPYRSTASLYLWEAINKGYVTKEKPLA</sequence>
<dbReference type="GO" id="GO:0006285">
    <property type="term" value="P:base-excision repair, AP site formation"/>
    <property type="evidence" value="ECO:0007669"/>
    <property type="project" value="TreeGrafter"/>
</dbReference>
<dbReference type="InterPro" id="IPR000035">
    <property type="entry name" value="Alkylbase_DNA_glycsylse_CS"/>
</dbReference>
<dbReference type="PANTHER" id="PTHR43003">
    <property type="entry name" value="DNA-3-METHYLADENINE GLYCOSYLASE"/>
    <property type="match status" value="1"/>
</dbReference>
<protein>
    <recommendedName>
        <fullName evidence="3">DNA-3-methyladenine glycosylase II</fullName>
        <ecNumber evidence="3">3.2.2.21</ecNumber>
    </recommendedName>
</protein>
<dbReference type="Gene3D" id="1.10.1670.40">
    <property type="match status" value="1"/>
</dbReference>
<dbReference type="InterPro" id="IPR003265">
    <property type="entry name" value="HhH-GPD_domain"/>
</dbReference>
<dbReference type="Gene3D" id="1.10.340.30">
    <property type="entry name" value="Hypothetical protein, domain 2"/>
    <property type="match status" value="1"/>
</dbReference>
<dbReference type="InterPro" id="IPR011257">
    <property type="entry name" value="DNA_glycosylase"/>
</dbReference>
<dbReference type="FunFam" id="1.10.340.30:FF:000004">
    <property type="entry name" value="DNA-3-methyladenine glycosylase II"/>
    <property type="match status" value="1"/>
</dbReference>
<dbReference type="EMBL" id="JARPTC010000017">
    <property type="protein sequence ID" value="MDO7787905.1"/>
    <property type="molecule type" value="Genomic_DNA"/>
</dbReference>
<accession>A0AAW7ZGG0</accession>
<reference evidence="7" key="1">
    <citation type="journal article" date="2023" name="J. Hazard. Mater.">
        <title>Anaerobic biodegradation of pyrene and benzo[a]pyrene by a new sulfate-reducing Desulforamulus aquiferis strain DSA.</title>
        <authorList>
            <person name="Zhang Z."/>
            <person name="Sun J."/>
            <person name="Gong X."/>
            <person name="Wang C."/>
            <person name="Wang H."/>
        </authorList>
    </citation>
    <scope>NUCLEOTIDE SEQUENCE</scope>
    <source>
        <strain evidence="7">DSA</strain>
    </source>
</reference>
<feature type="domain" description="HhH-GPD" evidence="6">
    <location>
        <begin position="51"/>
        <end position="202"/>
    </location>
</feature>
<dbReference type="GO" id="GO:0032131">
    <property type="term" value="F:alkylated DNA binding"/>
    <property type="evidence" value="ECO:0007669"/>
    <property type="project" value="TreeGrafter"/>
</dbReference>
<evidence type="ECO:0000256" key="4">
    <source>
        <dbReference type="ARBA" id="ARBA00022763"/>
    </source>
</evidence>
<evidence type="ECO:0000256" key="1">
    <source>
        <dbReference type="ARBA" id="ARBA00000086"/>
    </source>
</evidence>
<comment type="similarity">
    <text evidence="2">Belongs to the alkylbase DNA glycosidase AlkA family.</text>
</comment>
<dbReference type="GO" id="GO:0043916">
    <property type="term" value="F:DNA-7-methylguanine glycosylase activity"/>
    <property type="evidence" value="ECO:0007669"/>
    <property type="project" value="TreeGrafter"/>
</dbReference>
<dbReference type="PROSITE" id="PS00516">
    <property type="entry name" value="ALKYLBASE_DNA_GLYCOS"/>
    <property type="match status" value="1"/>
</dbReference>
<evidence type="ECO:0000259" key="6">
    <source>
        <dbReference type="SMART" id="SM00478"/>
    </source>
</evidence>
<dbReference type="RefSeq" id="WP_304543352.1">
    <property type="nucleotide sequence ID" value="NZ_JARPTC010000017.1"/>
</dbReference>
<evidence type="ECO:0000256" key="3">
    <source>
        <dbReference type="ARBA" id="ARBA00012000"/>
    </source>
</evidence>
<dbReference type="AlphaFoldDB" id="A0AAW7ZGG0"/>
<dbReference type="Proteomes" id="UP001172911">
    <property type="component" value="Unassembled WGS sequence"/>
</dbReference>
<dbReference type="PANTHER" id="PTHR43003:SF5">
    <property type="entry name" value="DNA-3-METHYLADENINE GLYCOSYLASE"/>
    <property type="match status" value="1"/>
</dbReference>
<dbReference type="Pfam" id="PF00730">
    <property type="entry name" value="HhH-GPD"/>
    <property type="match status" value="1"/>
</dbReference>
<evidence type="ECO:0000256" key="5">
    <source>
        <dbReference type="ARBA" id="ARBA00023204"/>
    </source>
</evidence>
<proteinExistence type="inferred from homology"/>
<dbReference type="EC" id="3.2.2.21" evidence="3"/>
<keyword evidence="4" id="KW-0227">DNA damage</keyword>
<comment type="catalytic activity">
    <reaction evidence="1">
        <text>Hydrolysis of alkylated DNA, releasing 3-methyladenine, 3-methylguanine, 7-methylguanine and 7-methyladenine.</text>
        <dbReference type="EC" id="3.2.2.21"/>
    </reaction>
</comment>
<dbReference type="CDD" id="cd00056">
    <property type="entry name" value="ENDO3c"/>
    <property type="match status" value="1"/>
</dbReference>
<dbReference type="InterPro" id="IPR051912">
    <property type="entry name" value="Alkylbase_DNA_Glycosylase/TA"/>
</dbReference>
<evidence type="ECO:0000256" key="2">
    <source>
        <dbReference type="ARBA" id="ARBA00010817"/>
    </source>
</evidence>
<evidence type="ECO:0000313" key="8">
    <source>
        <dbReference type="Proteomes" id="UP001172911"/>
    </source>
</evidence>
<organism evidence="7 8">
    <name type="scientific">Desulforamulus aquiferis</name>
    <dbReference type="NCBI Taxonomy" id="1397668"/>
    <lineage>
        <taxon>Bacteria</taxon>
        <taxon>Bacillati</taxon>
        <taxon>Bacillota</taxon>
        <taxon>Clostridia</taxon>
        <taxon>Eubacteriales</taxon>
        <taxon>Peptococcaceae</taxon>
        <taxon>Desulforamulus</taxon>
    </lineage>
</organism>
<comment type="caution">
    <text evidence="7">The sequence shown here is derived from an EMBL/GenBank/DDBJ whole genome shotgun (WGS) entry which is preliminary data.</text>
</comment>
<keyword evidence="5" id="KW-0234">DNA repair</keyword>
<dbReference type="GO" id="GO:0008725">
    <property type="term" value="F:DNA-3-methyladenine glycosylase activity"/>
    <property type="evidence" value="ECO:0007669"/>
    <property type="project" value="TreeGrafter"/>
</dbReference>
<name>A0AAW7ZGG0_9FIRM</name>